<reference evidence="3" key="1">
    <citation type="submission" date="2015-07" db="EMBL/GenBank/DDBJ databases">
        <authorList>
            <person name="Teixeira M.M."/>
            <person name="Souza R.C."/>
            <person name="Almeida L.G."/>
            <person name="Vicente V.A."/>
            <person name="de Hoog S."/>
            <person name="Bocca A.L."/>
            <person name="de Almeida S.R."/>
            <person name="Vasconcelos A.T."/>
            <person name="Felipe M.S."/>
        </authorList>
    </citation>
    <scope>NUCLEOTIDE SEQUENCE [LARGE SCALE GENOMIC DNA]</scope>
    <source>
        <strain evidence="3">KSF</strain>
    </source>
</reference>
<feature type="compositionally biased region" description="Basic and acidic residues" evidence="1">
    <location>
        <begin position="17"/>
        <end position="28"/>
    </location>
</feature>
<evidence type="ECO:0000313" key="2">
    <source>
        <dbReference type="EMBL" id="OCT54196.1"/>
    </source>
</evidence>
<sequence length="165" mass="18003">MGDQESHAPSSLFSHAQTEDSFGHLSEHQDEDDELDQHFIHPQGAPPPQQGPPSFGMMGQMMMAQPQHQQQPVAGGSRFQGAIGTHNMAPHGGPVAGPSHFQGSMEDEWPEGGDGDEEGHFGHGQEHGPEEDLEYYDGAEHEAHGHFGDEFDDEEGRGAFSLRRK</sequence>
<protein>
    <submittedName>
        <fullName evidence="2">Uncharacterized protein</fullName>
    </submittedName>
</protein>
<dbReference type="Proteomes" id="UP000094526">
    <property type="component" value="Unassembled WGS sequence"/>
</dbReference>
<feature type="compositionally biased region" description="Basic and acidic residues" evidence="1">
    <location>
        <begin position="138"/>
        <end position="149"/>
    </location>
</feature>
<comment type="caution">
    <text evidence="2">The sequence shown here is derived from an EMBL/GenBank/DDBJ whole genome shotgun (WGS) entry which is preliminary data.</text>
</comment>
<proteinExistence type="predicted"/>
<name>A0A1C1D0F8_9EURO</name>
<feature type="compositionally biased region" description="Low complexity" evidence="1">
    <location>
        <begin position="52"/>
        <end position="76"/>
    </location>
</feature>
<feature type="compositionally biased region" description="Basic and acidic residues" evidence="1">
    <location>
        <begin position="118"/>
        <end position="130"/>
    </location>
</feature>
<keyword evidence="3" id="KW-1185">Reference proteome</keyword>
<evidence type="ECO:0000256" key="1">
    <source>
        <dbReference type="SAM" id="MobiDB-lite"/>
    </source>
</evidence>
<feature type="region of interest" description="Disordered" evidence="1">
    <location>
        <begin position="1"/>
        <end position="165"/>
    </location>
</feature>
<organism evidence="2 3">
    <name type="scientific">Cladophialophora carrionii</name>
    <dbReference type="NCBI Taxonomy" id="86049"/>
    <lineage>
        <taxon>Eukaryota</taxon>
        <taxon>Fungi</taxon>
        <taxon>Dikarya</taxon>
        <taxon>Ascomycota</taxon>
        <taxon>Pezizomycotina</taxon>
        <taxon>Eurotiomycetes</taxon>
        <taxon>Chaetothyriomycetidae</taxon>
        <taxon>Chaetothyriales</taxon>
        <taxon>Herpotrichiellaceae</taxon>
        <taxon>Cladophialophora</taxon>
    </lineage>
</organism>
<feature type="compositionally biased region" description="Polar residues" evidence="1">
    <location>
        <begin position="7"/>
        <end position="16"/>
    </location>
</feature>
<evidence type="ECO:0000313" key="3">
    <source>
        <dbReference type="Proteomes" id="UP000094526"/>
    </source>
</evidence>
<gene>
    <name evidence="2" type="ORF">CLCR_00337</name>
</gene>
<accession>A0A1C1D0F8</accession>
<dbReference type="VEuPathDB" id="FungiDB:CLCR_00337"/>
<dbReference type="EMBL" id="LGRB01000005">
    <property type="protein sequence ID" value="OCT54196.1"/>
    <property type="molecule type" value="Genomic_DNA"/>
</dbReference>
<dbReference type="AlphaFoldDB" id="A0A1C1D0F8"/>
<feature type="compositionally biased region" description="Acidic residues" evidence="1">
    <location>
        <begin position="105"/>
        <end position="117"/>
    </location>
</feature>